<reference evidence="2 3" key="1">
    <citation type="submission" date="2023-01" db="EMBL/GenBank/DDBJ databases">
        <title>Novel species of the genus Asticcacaulis isolated from rivers.</title>
        <authorList>
            <person name="Lu H."/>
        </authorList>
    </citation>
    <scope>NUCLEOTIDE SEQUENCE [LARGE SCALE GENOMIC DNA]</scope>
    <source>
        <strain evidence="2 3">LKC15W</strain>
    </source>
</reference>
<sequence>MAEPKTQPTDADPAAFVASIPDPKKRADAEALLTLFSEVTGEAPVMWGTSIIGFGRYTDTKNPKKPADWPLTGFSPRSANLTLYIMPGFAERPDLMDGLGKCKTSVSCLYIKSLKDVDTDRLRTLIRWGYEAMKDKNS</sequence>
<proteinExistence type="predicted"/>
<dbReference type="Proteomes" id="UP001218579">
    <property type="component" value="Unassembled WGS sequence"/>
</dbReference>
<organism evidence="2 3">
    <name type="scientific">Asticcacaulis machinosus</name>
    <dbReference type="NCBI Taxonomy" id="2984211"/>
    <lineage>
        <taxon>Bacteria</taxon>
        <taxon>Pseudomonadati</taxon>
        <taxon>Pseudomonadota</taxon>
        <taxon>Alphaproteobacteria</taxon>
        <taxon>Caulobacterales</taxon>
        <taxon>Caulobacteraceae</taxon>
        <taxon>Asticcacaulis</taxon>
    </lineage>
</organism>
<protein>
    <submittedName>
        <fullName evidence="2">DUF1801 domain-containing protein</fullName>
    </submittedName>
</protein>
<accession>A0ABT5HMK9</accession>
<dbReference type="Pfam" id="PF08818">
    <property type="entry name" value="DUF1801"/>
    <property type="match status" value="1"/>
</dbReference>
<evidence type="ECO:0000313" key="3">
    <source>
        <dbReference type="Proteomes" id="UP001218579"/>
    </source>
</evidence>
<dbReference type="RefSeq" id="WP_272745701.1">
    <property type="nucleotide sequence ID" value="NZ_JAQQKV010000003.1"/>
</dbReference>
<evidence type="ECO:0000313" key="2">
    <source>
        <dbReference type="EMBL" id="MDC7677381.1"/>
    </source>
</evidence>
<dbReference type="EMBL" id="JAQQKV010000003">
    <property type="protein sequence ID" value="MDC7677381.1"/>
    <property type="molecule type" value="Genomic_DNA"/>
</dbReference>
<feature type="domain" description="YdhG-like" evidence="1">
    <location>
        <begin position="25"/>
        <end position="127"/>
    </location>
</feature>
<keyword evidence="3" id="KW-1185">Reference proteome</keyword>
<name>A0ABT5HMK9_9CAUL</name>
<comment type="caution">
    <text evidence="2">The sequence shown here is derived from an EMBL/GenBank/DDBJ whole genome shotgun (WGS) entry which is preliminary data.</text>
</comment>
<dbReference type="SUPFAM" id="SSF159888">
    <property type="entry name" value="YdhG-like"/>
    <property type="match status" value="1"/>
</dbReference>
<dbReference type="InterPro" id="IPR014922">
    <property type="entry name" value="YdhG-like"/>
</dbReference>
<gene>
    <name evidence="2" type="ORF">PQU98_14645</name>
</gene>
<evidence type="ECO:0000259" key="1">
    <source>
        <dbReference type="Pfam" id="PF08818"/>
    </source>
</evidence>